<sequence length="246" mass="27459">MKKSIHINCDLGEGGKFDEELMPLISACNIACGGHAGNLESMHRTVRLAMEHNVEIGAHPSYPDRENFGRSPVKMSEEDLKLSIEGQVLSLKQIAESEGGKLIHIKPHGALYNDAAKDENIARIILESLEIMDEDFKLYVPLNSKISELAMGKCDLIFEAFADRNYNENYSLVSRTGKHALITEKEAVFEHVFSIFKDQKITCENGVKIEAKADTFCVHSDTPSSLEIIEFLHKKFAEHGVGIRNT</sequence>
<evidence type="ECO:0000313" key="2">
    <source>
        <dbReference type="Proteomes" id="UP001139344"/>
    </source>
</evidence>
<keyword evidence="1" id="KW-0378">Hydrolase</keyword>
<dbReference type="RefSeq" id="WP_240099048.1">
    <property type="nucleotide sequence ID" value="NZ_JAJSON010000023.1"/>
</dbReference>
<dbReference type="InterPro" id="IPR011330">
    <property type="entry name" value="Glyco_hydro/deAcase_b/a-brl"/>
</dbReference>
<dbReference type="Proteomes" id="UP001139344">
    <property type="component" value="Unassembled WGS sequence"/>
</dbReference>
<dbReference type="EC" id="3.5.2.9" evidence="1"/>
<reference evidence="1" key="1">
    <citation type="submission" date="2021-12" db="EMBL/GenBank/DDBJ databases">
        <title>Description of Gramella crocea sp. nov., a new bacterium isolated from activated sludge.</title>
        <authorList>
            <person name="Zhang X."/>
        </authorList>
    </citation>
    <scope>NUCLEOTIDE SEQUENCE</scope>
    <source>
        <strain evidence="1">YB25</strain>
    </source>
</reference>
<dbReference type="NCBIfam" id="NF003816">
    <property type="entry name" value="PRK05406.1-5"/>
    <property type="match status" value="1"/>
</dbReference>
<dbReference type="EMBL" id="JAJSON010000023">
    <property type="protein sequence ID" value="MCG9972115.1"/>
    <property type="molecule type" value="Genomic_DNA"/>
</dbReference>
<protein>
    <submittedName>
        <fullName evidence="1">5-oxoprolinase subunit PxpA</fullName>
        <ecNumber evidence="1">3.5.2.9</ecNumber>
    </submittedName>
</protein>
<evidence type="ECO:0000313" key="1">
    <source>
        <dbReference type="EMBL" id="MCG9972115.1"/>
    </source>
</evidence>
<dbReference type="NCBIfam" id="NF003814">
    <property type="entry name" value="PRK05406.1-3"/>
    <property type="match status" value="1"/>
</dbReference>
<dbReference type="PANTHER" id="PTHR30292:SF0">
    <property type="entry name" value="5-OXOPROLINASE SUBUNIT A"/>
    <property type="match status" value="1"/>
</dbReference>
<dbReference type="GO" id="GO:0005975">
    <property type="term" value="P:carbohydrate metabolic process"/>
    <property type="evidence" value="ECO:0007669"/>
    <property type="project" value="InterPro"/>
</dbReference>
<keyword evidence="2" id="KW-1185">Reference proteome</keyword>
<proteinExistence type="predicted"/>
<dbReference type="AlphaFoldDB" id="A0A9X1UXT9"/>
<accession>A0A9X1UXT9</accession>
<dbReference type="SUPFAM" id="SSF88713">
    <property type="entry name" value="Glycoside hydrolase/deacetylase"/>
    <property type="match status" value="1"/>
</dbReference>
<dbReference type="Gene3D" id="3.20.20.370">
    <property type="entry name" value="Glycoside hydrolase/deacetylase"/>
    <property type="match status" value="1"/>
</dbReference>
<dbReference type="PANTHER" id="PTHR30292">
    <property type="entry name" value="UNCHARACTERIZED PROTEIN YBGL-RELATED"/>
    <property type="match status" value="1"/>
</dbReference>
<comment type="caution">
    <text evidence="1">The sequence shown here is derived from an EMBL/GenBank/DDBJ whole genome shotgun (WGS) entry which is preliminary data.</text>
</comment>
<dbReference type="GO" id="GO:0017168">
    <property type="term" value="F:5-oxoprolinase (ATP-hydrolyzing) activity"/>
    <property type="evidence" value="ECO:0007669"/>
    <property type="project" value="UniProtKB-EC"/>
</dbReference>
<organism evidence="1 2">
    <name type="scientific">Christiangramia crocea</name>
    <dbReference type="NCBI Taxonomy" id="2904124"/>
    <lineage>
        <taxon>Bacteria</taxon>
        <taxon>Pseudomonadati</taxon>
        <taxon>Bacteroidota</taxon>
        <taxon>Flavobacteriia</taxon>
        <taxon>Flavobacteriales</taxon>
        <taxon>Flavobacteriaceae</taxon>
        <taxon>Christiangramia</taxon>
    </lineage>
</organism>
<name>A0A9X1UXT9_9FLAO</name>
<dbReference type="InterPro" id="IPR005501">
    <property type="entry name" value="LamB/YcsF/PxpA-like"/>
</dbReference>
<gene>
    <name evidence="1" type="primary">pxpA</name>
    <name evidence="1" type="ORF">LU635_10750</name>
</gene>
<dbReference type="CDD" id="cd10801">
    <property type="entry name" value="LamB_YcsF_like_1"/>
    <property type="match status" value="1"/>
</dbReference>
<dbReference type="Pfam" id="PF03746">
    <property type="entry name" value="LamB_YcsF"/>
    <property type="match status" value="1"/>
</dbReference>